<evidence type="ECO:0000313" key="5">
    <source>
        <dbReference type="Proteomes" id="UP000271925"/>
    </source>
</evidence>
<protein>
    <submittedName>
        <fullName evidence="4">NADAR family protein</fullName>
    </submittedName>
</protein>
<dbReference type="NCBIfam" id="TIGR02464">
    <property type="entry name" value="ribofla_fusion"/>
    <property type="match status" value="1"/>
</dbReference>
<dbReference type="InterPro" id="IPR037238">
    <property type="entry name" value="YbiA-like_sf"/>
</dbReference>
<evidence type="ECO:0000256" key="1">
    <source>
        <dbReference type="ARBA" id="ARBA00000022"/>
    </source>
</evidence>
<dbReference type="AlphaFoldDB" id="A0A3P1C332"/>
<evidence type="ECO:0000256" key="2">
    <source>
        <dbReference type="ARBA" id="ARBA00000751"/>
    </source>
</evidence>
<evidence type="ECO:0000313" key="4">
    <source>
        <dbReference type="EMBL" id="RRB07791.1"/>
    </source>
</evidence>
<comment type="caution">
    <text evidence="4">The sequence shown here is derived from an EMBL/GenBank/DDBJ whole genome shotgun (WGS) entry which is preliminary data.</text>
</comment>
<dbReference type="RefSeq" id="WP_124873226.1">
    <property type="nucleotide sequence ID" value="NZ_RQJO01000007.1"/>
</dbReference>
<keyword evidence="5" id="KW-1185">Reference proteome</keyword>
<accession>A0A3P1C332</accession>
<dbReference type="OrthoDB" id="67297at2"/>
<sequence length="189" mass="21951">MKYSLPWLINRLDEEVRLKYLFFWGHQPRKDGQIGESCFSQWWGAPFTVENVVYKTAEHWMMAEKARLFGDEAVLKEILRCKSPGEAKKWGRQVRNFDAASWTGQCYDIVRKGNFYKFAQNQSLKSFLIQTGERILVEASPVDAIWGIGLAADHPNRENPVKWPGRNLLGFALMEVRDMLKNTEHRAAE</sequence>
<comment type="catalytic activity">
    <reaction evidence="2">
        <text>2,5-diamino-6-hydroxy-4-(5-phosphoribosylamino)-pyrimidine + H2O = 2,5,6-triamino-4-hydroxypyrimidine + D-ribose 5-phosphate</text>
        <dbReference type="Rhea" id="RHEA:23436"/>
        <dbReference type="ChEBI" id="CHEBI:15377"/>
        <dbReference type="ChEBI" id="CHEBI:58614"/>
        <dbReference type="ChEBI" id="CHEBI:78346"/>
        <dbReference type="ChEBI" id="CHEBI:137796"/>
    </reaction>
</comment>
<organism evidence="4 5">
    <name type="scientific">Larkinella rosea</name>
    <dbReference type="NCBI Taxonomy" id="2025312"/>
    <lineage>
        <taxon>Bacteria</taxon>
        <taxon>Pseudomonadati</taxon>
        <taxon>Bacteroidota</taxon>
        <taxon>Cytophagia</taxon>
        <taxon>Cytophagales</taxon>
        <taxon>Spirosomataceae</taxon>
        <taxon>Larkinella</taxon>
    </lineage>
</organism>
<comment type="catalytic activity">
    <reaction evidence="1">
        <text>5-amino-6-(5-phospho-D-ribosylamino)uracil + H2O = 5,6-diaminouracil + D-ribose 5-phosphate</text>
        <dbReference type="Rhea" id="RHEA:55020"/>
        <dbReference type="ChEBI" id="CHEBI:15377"/>
        <dbReference type="ChEBI" id="CHEBI:46252"/>
        <dbReference type="ChEBI" id="CHEBI:58453"/>
        <dbReference type="ChEBI" id="CHEBI:78346"/>
    </reaction>
</comment>
<dbReference type="SUPFAM" id="SSF143990">
    <property type="entry name" value="YbiA-like"/>
    <property type="match status" value="1"/>
</dbReference>
<dbReference type="Pfam" id="PF08719">
    <property type="entry name" value="NADAR"/>
    <property type="match status" value="1"/>
</dbReference>
<feature type="domain" description="NADAR" evidence="3">
    <location>
        <begin position="22"/>
        <end position="181"/>
    </location>
</feature>
<reference evidence="4 5" key="1">
    <citation type="submission" date="2018-11" db="EMBL/GenBank/DDBJ databases">
        <authorList>
            <person name="Zhou Z."/>
            <person name="Wang G."/>
        </authorList>
    </citation>
    <scope>NUCLEOTIDE SEQUENCE [LARGE SCALE GENOMIC DNA]</scope>
    <source>
        <strain evidence="4 5">KCTC52004</strain>
    </source>
</reference>
<dbReference type="Proteomes" id="UP000271925">
    <property type="component" value="Unassembled WGS sequence"/>
</dbReference>
<dbReference type="EMBL" id="RQJO01000007">
    <property type="protein sequence ID" value="RRB07791.1"/>
    <property type="molecule type" value="Genomic_DNA"/>
</dbReference>
<evidence type="ECO:0000259" key="3">
    <source>
        <dbReference type="Pfam" id="PF08719"/>
    </source>
</evidence>
<proteinExistence type="predicted"/>
<name>A0A3P1C332_9BACT</name>
<dbReference type="CDD" id="cd15457">
    <property type="entry name" value="NADAR"/>
    <property type="match status" value="1"/>
</dbReference>
<dbReference type="Gene3D" id="1.10.357.40">
    <property type="entry name" value="YbiA-like"/>
    <property type="match status" value="1"/>
</dbReference>
<gene>
    <name evidence="4" type="ORF">EHT25_08450</name>
</gene>
<dbReference type="InterPro" id="IPR012816">
    <property type="entry name" value="NADAR"/>
</dbReference>